<comment type="similarity">
    <text evidence="3">Belongs to the bacterial glucokinase family.</text>
</comment>
<dbReference type="AlphaFoldDB" id="A0A4R5VHV7"/>
<proteinExistence type="inferred from homology"/>
<dbReference type="GO" id="GO:0005829">
    <property type="term" value="C:cytosol"/>
    <property type="evidence" value="ECO:0007669"/>
    <property type="project" value="TreeGrafter"/>
</dbReference>
<organism evidence="4 5">
    <name type="scientific">Antarcticimicrobium luteum</name>
    <dbReference type="NCBI Taxonomy" id="2547397"/>
    <lineage>
        <taxon>Bacteria</taxon>
        <taxon>Pseudomonadati</taxon>
        <taxon>Pseudomonadota</taxon>
        <taxon>Alphaproteobacteria</taxon>
        <taxon>Rhodobacterales</taxon>
        <taxon>Paracoccaceae</taxon>
        <taxon>Antarcticimicrobium</taxon>
    </lineage>
</organism>
<dbReference type="GO" id="GO:0004340">
    <property type="term" value="F:glucokinase activity"/>
    <property type="evidence" value="ECO:0007669"/>
    <property type="project" value="InterPro"/>
</dbReference>
<dbReference type="Pfam" id="PF02685">
    <property type="entry name" value="Glucokinase"/>
    <property type="match status" value="1"/>
</dbReference>
<dbReference type="InterPro" id="IPR003836">
    <property type="entry name" value="Glucokinase"/>
</dbReference>
<dbReference type="EMBL" id="SMUV01000040">
    <property type="protein sequence ID" value="TDK52122.1"/>
    <property type="molecule type" value="Genomic_DNA"/>
</dbReference>
<reference evidence="4 5" key="1">
    <citation type="submission" date="2019-03" db="EMBL/GenBank/DDBJ databases">
        <title>Ruegeria lutea sp. nov., a novel strain, isolated from marine sediment, the Masan Bay, South Korea.</title>
        <authorList>
            <person name="Kim J."/>
            <person name="Kim D.-Y."/>
            <person name="Lee S.-S."/>
        </authorList>
    </citation>
    <scope>NUCLEOTIDE SEQUENCE [LARGE SCALE GENOMIC DNA]</scope>
    <source>
        <strain evidence="4 5">318-1</strain>
    </source>
</reference>
<evidence type="ECO:0000256" key="2">
    <source>
        <dbReference type="ARBA" id="ARBA00022777"/>
    </source>
</evidence>
<keyword evidence="2 4" id="KW-0418">Kinase</keyword>
<name>A0A4R5VHV7_9RHOB</name>
<keyword evidence="1" id="KW-0808">Transferase</keyword>
<sequence length="317" mass="31866">MRRPEGGGPHMTVLLADMGGTASRLALLRGDGGLQCAVRWRNDNYAGPGPLLARYLRDCGAPPLRAACIAVAGPVAPGAVRWTNRDWAFERGEMAALLRLPGAAALRVVNDLTALALALPGLGAAQLETLRAPVPEASGNGQALVANCGTGFNVGLVRATPAGPVAWEAELGHAALPVTVAAELGAMAGAFASIEALFSGAGLARLHASRHGGEHTAQQLVEAAGTDPAARGSVAQMARSMGLLARELVAAYLPRDGVFWAGSMARGVLGTDARADFLGALAAPGPLAQTRAAIPVAVITDDAAALGGLAALAAALP</sequence>
<dbReference type="CDD" id="cd24008">
    <property type="entry name" value="ASKHA_NBD_GLK"/>
    <property type="match status" value="1"/>
</dbReference>
<accession>A0A4R5VHV7</accession>
<dbReference type="InterPro" id="IPR050201">
    <property type="entry name" value="Bacterial_glucokinase"/>
</dbReference>
<dbReference type="InterPro" id="IPR043129">
    <property type="entry name" value="ATPase_NBD"/>
</dbReference>
<dbReference type="SUPFAM" id="SSF53067">
    <property type="entry name" value="Actin-like ATPase domain"/>
    <property type="match status" value="1"/>
</dbReference>
<dbReference type="PANTHER" id="PTHR47690:SF1">
    <property type="entry name" value="GLUCOKINASE"/>
    <property type="match status" value="1"/>
</dbReference>
<evidence type="ECO:0000256" key="1">
    <source>
        <dbReference type="ARBA" id="ARBA00022679"/>
    </source>
</evidence>
<protein>
    <submittedName>
        <fullName evidence="4">Glucokinase</fullName>
    </submittedName>
</protein>
<evidence type="ECO:0000313" key="4">
    <source>
        <dbReference type="EMBL" id="TDK52122.1"/>
    </source>
</evidence>
<comment type="caution">
    <text evidence="4">The sequence shown here is derived from an EMBL/GenBank/DDBJ whole genome shotgun (WGS) entry which is preliminary data.</text>
</comment>
<dbReference type="GO" id="GO:0005524">
    <property type="term" value="F:ATP binding"/>
    <property type="evidence" value="ECO:0007669"/>
    <property type="project" value="InterPro"/>
</dbReference>
<evidence type="ECO:0000313" key="5">
    <source>
        <dbReference type="Proteomes" id="UP000295301"/>
    </source>
</evidence>
<dbReference type="PANTHER" id="PTHR47690">
    <property type="entry name" value="GLUCOKINASE"/>
    <property type="match status" value="1"/>
</dbReference>
<evidence type="ECO:0000256" key="3">
    <source>
        <dbReference type="RuleBase" id="RU004046"/>
    </source>
</evidence>
<dbReference type="Gene3D" id="3.30.420.40">
    <property type="match status" value="1"/>
</dbReference>
<dbReference type="GO" id="GO:0006096">
    <property type="term" value="P:glycolytic process"/>
    <property type="evidence" value="ECO:0007669"/>
    <property type="project" value="InterPro"/>
</dbReference>
<keyword evidence="5" id="KW-1185">Reference proteome</keyword>
<gene>
    <name evidence="4" type="ORF">E1832_02050</name>
</gene>
<dbReference type="GO" id="GO:0005536">
    <property type="term" value="F:D-glucose binding"/>
    <property type="evidence" value="ECO:0007669"/>
    <property type="project" value="InterPro"/>
</dbReference>
<dbReference type="Gene3D" id="3.40.367.20">
    <property type="match status" value="1"/>
</dbReference>
<dbReference type="Proteomes" id="UP000295301">
    <property type="component" value="Unassembled WGS sequence"/>
</dbReference>
<dbReference type="OrthoDB" id="9765195at2"/>